<proteinExistence type="predicted"/>
<dbReference type="Proteomes" id="UP000318538">
    <property type="component" value="Chromosome"/>
</dbReference>
<dbReference type="RefSeq" id="WP_145168453.1">
    <property type="nucleotide sequence ID" value="NZ_CP036525.1"/>
</dbReference>
<reference evidence="1 2" key="1">
    <citation type="submission" date="2019-02" db="EMBL/GenBank/DDBJ databases">
        <title>Deep-cultivation of Planctomycetes and their phenomic and genomic characterization uncovers novel biology.</title>
        <authorList>
            <person name="Wiegand S."/>
            <person name="Jogler M."/>
            <person name="Boedeker C."/>
            <person name="Pinto D."/>
            <person name="Vollmers J."/>
            <person name="Rivas-Marin E."/>
            <person name="Kohn T."/>
            <person name="Peeters S.H."/>
            <person name="Heuer A."/>
            <person name="Rast P."/>
            <person name="Oberbeckmann S."/>
            <person name="Bunk B."/>
            <person name="Jeske O."/>
            <person name="Meyerdierks A."/>
            <person name="Storesund J.E."/>
            <person name="Kallscheuer N."/>
            <person name="Luecker S."/>
            <person name="Lage O.M."/>
            <person name="Pohl T."/>
            <person name="Merkel B.J."/>
            <person name="Hornburger P."/>
            <person name="Mueller R.-W."/>
            <person name="Bruemmer F."/>
            <person name="Labrenz M."/>
            <person name="Spormann A.M."/>
            <person name="Op den Camp H."/>
            <person name="Overmann J."/>
            <person name="Amann R."/>
            <person name="Jetten M.S.M."/>
            <person name="Mascher T."/>
            <person name="Medema M.H."/>
            <person name="Devos D.P."/>
            <person name="Kaster A.-K."/>
            <person name="Ovreas L."/>
            <person name="Rohde M."/>
            <person name="Galperin M.Y."/>
            <person name="Jogler C."/>
        </authorList>
    </citation>
    <scope>NUCLEOTIDE SEQUENCE [LARGE SCALE GENOMIC DNA]</scope>
    <source>
        <strain evidence="1 2">K22_7</strain>
    </source>
</reference>
<dbReference type="KEGG" id="rlc:K227x_10600"/>
<keyword evidence="2" id="KW-1185">Reference proteome</keyword>
<organism evidence="1 2">
    <name type="scientific">Rubripirellula lacrimiformis</name>
    <dbReference type="NCBI Taxonomy" id="1930273"/>
    <lineage>
        <taxon>Bacteria</taxon>
        <taxon>Pseudomonadati</taxon>
        <taxon>Planctomycetota</taxon>
        <taxon>Planctomycetia</taxon>
        <taxon>Pirellulales</taxon>
        <taxon>Pirellulaceae</taxon>
        <taxon>Rubripirellula</taxon>
    </lineage>
</organism>
<dbReference type="InterPro" id="IPR029063">
    <property type="entry name" value="SAM-dependent_MTases_sf"/>
</dbReference>
<dbReference type="Pfam" id="PF13489">
    <property type="entry name" value="Methyltransf_23"/>
    <property type="match status" value="1"/>
</dbReference>
<protein>
    <recommendedName>
        <fullName evidence="3">Methyltransferase type 11 domain-containing protein</fullName>
    </recommendedName>
</protein>
<dbReference type="SUPFAM" id="SSF53335">
    <property type="entry name" value="S-adenosyl-L-methionine-dependent methyltransferases"/>
    <property type="match status" value="1"/>
</dbReference>
<sequence length="216" mass="24107">MNGPIAWYHGKYVHRRRVDVLRRHFCELIPDGARVLDIGCGDGWLSSEIVKARPDVSICGMDVLVRPDTLIDVTEFDGATIPLPTNSVDVAILVDVLHHTHDPARVLVEAARVARDRVVIKDHFLRGIAAQQTLAFMDQIGNSRHGVEIPCNYLTPDDWTALYDQAQLEITESRQKLGLYPPPLSWLFERGLHFVASLNTKPSGPPTVKSTAKSDR</sequence>
<dbReference type="EMBL" id="CP036525">
    <property type="protein sequence ID" value="QDT02682.1"/>
    <property type="molecule type" value="Genomic_DNA"/>
</dbReference>
<evidence type="ECO:0008006" key="3">
    <source>
        <dbReference type="Google" id="ProtNLM"/>
    </source>
</evidence>
<dbReference type="OrthoDB" id="7552502at2"/>
<accession>A0A517N6C6</accession>
<gene>
    <name evidence="1" type="ORF">K227x_10600</name>
</gene>
<name>A0A517N6C6_9BACT</name>
<dbReference type="AlphaFoldDB" id="A0A517N6C6"/>
<evidence type="ECO:0000313" key="2">
    <source>
        <dbReference type="Proteomes" id="UP000318538"/>
    </source>
</evidence>
<dbReference type="Gene3D" id="3.40.50.150">
    <property type="entry name" value="Vaccinia Virus protein VP39"/>
    <property type="match status" value="1"/>
</dbReference>
<dbReference type="CDD" id="cd02440">
    <property type="entry name" value="AdoMet_MTases"/>
    <property type="match status" value="1"/>
</dbReference>
<evidence type="ECO:0000313" key="1">
    <source>
        <dbReference type="EMBL" id="QDT02682.1"/>
    </source>
</evidence>